<reference evidence="1 2" key="1">
    <citation type="submission" date="2009-05" db="EMBL/GenBank/DDBJ databases">
        <authorList>
            <person name="Setubal J.C."/>
            <person name="Boyle S."/>
            <person name="Crasta O.R."/>
            <person name="Gillespie J.J."/>
            <person name="Kenyon R.W."/>
            <person name="Lu J."/>
            <person name="Mane S."/>
            <person name="Nagrani S."/>
            <person name="Shallom J.M."/>
            <person name="Shallom S."/>
            <person name="Shukla M."/>
            <person name="Snyder E.E."/>
            <person name="Sobral B.W."/>
            <person name="Wattam A.R."/>
            <person name="Will R."/>
            <person name="Williams K."/>
            <person name="Yoo H."/>
            <person name="Munk C."/>
            <person name="Tapia R."/>
            <person name="Green L."/>
            <person name="Rogers Y."/>
            <person name="Detter J.C."/>
            <person name="Bruce D."/>
            <person name="Brettin T.S."/>
            <person name="Tsolis R."/>
        </authorList>
    </citation>
    <scope>NUCLEOTIDE SEQUENCE [LARGE SCALE GENOMIC DNA]</scope>
    <source>
        <strain evidence="1 2">LMG 3301</strain>
        <plasmid evidence="1">unnamed</plasmid>
    </source>
</reference>
<gene>
    <name evidence="1" type="ORF">OINT_3000034</name>
</gene>
<geneLocation type="plasmid" evidence="1">
    <name>unnamed</name>
</geneLocation>
<dbReference type="EMBL" id="ACQA01000004">
    <property type="protein sequence ID" value="EEQ92746.1"/>
    <property type="molecule type" value="Genomic_DNA"/>
</dbReference>
<sequence length="246" mass="28024">MASTRRLVMKNFGKMIETRDTVEIPPVQTGVDDDGKPIFAPAQRHPIRIFRNSDGVDWFEIAKQYPHPYYIAVDDDNRVVTMTDDFQQTQIAGYTIIGIDQNYGMTYGPGGNVYGKIWTGSALISPDPTVDDVVTERDRRLQLGFDYDFGDNRGVHHIGTTETDMRRWMDEVTPLAQAFINRNDQMGRIGIFTETGPVTITAAEWQQILIASADYRQPLYQASFVLQAMNPIPADYKDDKYWVNNQ</sequence>
<accession>C4WRF3</accession>
<protein>
    <submittedName>
        <fullName evidence="1">Uncharacterized protein</fullName>
    </submittedName>
</protein>
<evidence type="ECO:0000313" key="2">
    <source>
        <dbReference type="Proteomes" id="UP000004386"/>
    </source>
</evidence>
<organism evidence="1 2">
    <name type="scientific">Brucella intermedia LMG 3301</name>
    <dbReference type="NCBI Taxonomy" id="641118"/>
    <lineage>
        <taxon>Bacteria</taxon>
        <taxon>Pseudomonadati</taxon>
        <taxon>Pseudomonadota</taxon>
        <taxon>Alphaproteobacteria</taxon>
        <taxon>Hyphomicrobiales</taxon>
        <taxon>Brucellaceae</taxon>
        <taxon>Brucella/Ochrobactrum group</taxon>
        <taxon>Brucella</taxon>
    </lineage>
</organism>
<proteinExistence type="predicted"/>
<comment type="caution">
    <text evidence="1">The sequence shown here is derived from an EMBL/GenBank/DDBJ whole genome shotgun (WGS) entry which is preliminary data.</text>
</comment>
<name>C4WRF3_9HYPH</name>
<dbReference type="HOGENOM" id="CLU_1128171_0_0_5"/>
<keyword evidence="1" id="KW-0614">Plasmid</keyword>
<evidence type="ECO:0000313" key="1">
    <source>
        <dbReference type="EMBL" id="EEQ92746.1"/>
    </source>
</evidence>
<dbReference type="AlphaFoldDB" id="C4WRF3"/>
<dbReference type="Proteomes" id="UP000004386">
    <property type="component" value="Unassembled WGS sequence"/>
</dbReference>